<dbReference type="Proteomes" id="UP001500604">
    <property type="component" value="Unassembled WGS sequence"/>
</dbReference>
<evidence type="ECO:0000313" key="1">
    <source>
        <dbReference type="EMBL" id="GAA4649844.1"/>
    </source>
</evidence>
<keyword evidence="2" id="KW-1185">Reference proteome</keyword>
<gene>
    <name evidence="1" type="ORF">GCM10023116_21250</name>
</gene>
<sequence>MFTQLNLLRKEQIDKEEHIAFRARRFEYMVVNAFAFFLRPESRMVAANLAITTQSKTIGSFSNFKNESSTFKRNVVEWQYVDIDNPDYPTEATHEAVLVNAIWRHPIFMLNNLKEDFNFEPIIVKGAKTSTKKKDEATVKK</sequence>
<dbReference type="EMBL" id="BAABFL010000321">
    <property type="protein sequence ID" value="GAA4649844.1"/>
    <property type="molecule type" value="Genomic_DNA"/>
</dbReference>
<evidence type="ECO:0000313" key="2">
    <source>
        <dbReference type="Proteomes" id="UP001500604"/>
    </source>
</evidence>
<organism evidence="1 2">
    <name type="scientific">Kistimonas scapharcae</name>
    <dbReference type="NCBI Taxonomy" id="1036133"/>
    <lineage>
        <taxon>Bacteria</taxon>
        <taxon>Pseudomonadati</taxon>
        <taxon>Pseudomonadota</taxon>
        <taxon>Gammaproteobacteria</taxon>
        <taxon>Oceanospirillales</taxon>
        <taxon>Endozoicomonadaceae</taxon>
        <taxon>Kistimonas</taxon>
    </lineage>
</organism>
<proteinExistence type="predicted"/>
<reference evidence="2" key="1">
    <citation type="journal article" date="2019" name="Int. J. Syst. Evol. Microbiol.">
        <title>The Global Catalogue of Microorganisms (GCM) 10K type strain sequencing project: providing services to taxonomists for standard genome sequencing and annotation.</title>
        <authorList>
            <consortium name="The Broad Institute Genomics Platform"/>
            <consortium name="The Broad Institute Genome Sequencing Center for Infectious Disease"/>
            <person name="Wu L."/>
            <person name="Ma J."/>
        </authorList>
    </citation>
    <scope>NUCLEOTIDE SEQUENCE [LARGE SCALE GENOMIC DNA]</scope>
    <source>
        <strain evidence="2">JCM 17805</strain>
    </source>
</reference>
<protein>
    <submittedName>
        <fullName evidence="1">Uncharacterized protein</fullName>
    </submittedName>
</protein>
<name>A0ABP8V376_9GAMM</name>
<accession>A0ABP8V376</accession>
<comment type="caution">
    <text evidence="1">The sequence shown here is derived from an EMBL/GenBank/DDBJ whole genome shotgun (WGS) entry which is preliminary data.</text>
</comment>